<dbReference type="Pfam" id="PF05964">
    <property type="entry name" value="FYRN"/>
    <property type="match status" value="1"/>
</dbReference>
<feature type="region of interest" description="Disordered" evidence="13">
    <location>
        <begin position="1538"/>
        <end position="1596"/>
    </location>
</feature>
<dbReference type="OrthoDB" id="308383at2759"/>
<feature type="compositionally biased region" description="Low complexity" evidence="13">
    <location>
        <begin position="553"/>
        <end position="569"/>
    </location>
</feature>
<dbReference type="SMART" id="SM00542">
    <property type="entry name" value="FYRC"/>
    <property type="match status" value="1"/>
</dbReference>
<evidence type="ECO:0000259" key="14">
    <source>
        <dbReference type="PROSITE" id="PS50016"/>
    </source>
</evidence>
<dbReference type="InterPro" id="IPR013083">
    <property type="entry name" value="Znf_RING/FYVE/PHD"/>
</dbReference>
<feature type="compositionally biased region" description="Polar residues" evidence="13">
    <location>
        <begin position="2517"/>
        <end position="2528"/>
    </location>
</feature>
<evidence type="ECO:0008006" key="19">
    <source>
        <dbReference type="Google" id="ProtNLM"/>
    </source>
</evidence>
<evidence type="ECO:0000313" key="18">
    <source>
        <dbReference type="Proteomes" id="UP000822476"/>
    </source>
</evidence>
<feature type="region of interest" description="Disordered" evidence="13">
    <location>
        <begin position="3982"/>
        <end position="4037"/>
    </location>
</feature>
<feature type="compositionally biased region" description="Polar residues" evidence="13">
    <location>
        <begin position="3373"/>
        <end position="3404"/>
    </location>
</feature>
<keyword evidence="10" id="KW-0804">Transcription</keyword>
<dbReference type="InterPro" id="IPR011011">
    <property type="entry name" value="Znf_FYVE_PHD"/>
</dbReference>
<dbReference type="PROSITE" id="PS50280">
    <property type="entry name" value="SET"/>
    <property type="match status" value="1"/>
</dbReference>
<feature type="compositionally biased region" description="Polar residues" evidence="13">
    <location>
        <begin position="1544"/>
        <end position="1554"/>
    </location>
</feature>
<feature type="compositionally biased region" description="Polar residues" evidence="13">
    <location>
        <begin position="706"/>
        <end position="720"/>
    </location>
</feature>
<feature type="compositionally biased region" description="Low complexity" evidence="13">
    <location>
        <begin position="1637"/>
        <end position="1656"/>
    </location>
</feature>
<evidence type="ECO:0000256" key="2">
    <source>
        <dbReference type="ARBA" id="ARBA00022553"/>
    </source>
</evidence>
<feature type="compositionally biased region" description="Basic and acidic residues" evidence="13">
    <location>
        <begin position="51"/>
        <end position="74"/>
    </location>
</feature>
<feature type="region of interest" description="Disordered" evidence="13">
    <location>
        <begin position="1923"/>
        <end position="1960"/>
    </location>
</feature>
<keyword evidence="6 12" id="KW-0863">Zinc-finger</keyword>
<feature type="compositionally biased region" description="Polar residues" evidence="13">
    <location>
        <begin position="612"/>
        <end position="630"/>
    </location>
</feature>
<evidence type="ECO:0000256" key="6">
    <source>
        <dbReference type="ARBA" id="ARBA00022771"/>
    </source>
</evidence>
<feature type="compositionally biased region" description="Polar residues" evidence="13">
    <location>
        <begin position="939"/>
        <end position="954"/>
    </location>
</feature>
<feature type="region of interest" description="Disordered" evidence="13">
    <location>
        <begin position="3903"/>
        <end position="3938"/>
    </location>
</feature>
<dbReference type="EMBL" id="JTDE01000371">
    <property type="protein sequence ID" value="KAF7261455.1"/>
    <property type="molecule type" value="Genomic_DNA"/>
</dbReference>
<dbReference type="GO" id="GO:0005634">
    <property type="term" value="C:nucleus"/>
    <property type="evidence" value="ECO:0007669"/>
    <property type="project" value="UniProtKB-SubCell"/>
</dbReference>
<evidence type="ECO:0000256" key="9">
    <source>
        <dbReference type="ARBA" id="ARBA00023015"/>
    </source>
</evidence>
<keyword evidence="7" id="KW-0862">Zinc</keyword>
<dbReference type="PANTHER" id="PTHR45888">
    <property type="entry name" value="HL01030P-RELATED"/>
    <property type="match status" value="1"/>
</dbReference>
<keyword evidence="11" id="KW-0539">Nucleus</keyword>
<evidence type="ECO:0000256" key="12">
    <source>
        <dbReference type="PROSITE-ProRule" id="PRU00146"/>
    </source>
</evidence>
<evidence type="ECO:0000256" key="10">
    <source>
        <dbReference type="ARBA" id="ARBA00023163"/>
    </source>
</evidence>
<feature type="compositionally biased region" description="Acidic residues" evidence="13">
    <location>
        <begin position="3651"/>
        <end position="3661"/>
    </location>
</feature>
<feature type="compositionally biased region" description="Polar residues" evidence="13">
    <location>
        <begin position="1563"/>
        <end position="1579"/>
    </location>
</feature>
<dbReference type="SUPFAM" id="SSF82199">
    <property type="entry name" value="SET domain"/>
    <property type="match status" value="1"/>
</dbReference>
<proteinExistence type="predicted"/>
<evidence type="ECO:0000256" key="4">
    <source>
        <dbReference type="ARBA" id="ARBA00022723"/>
    </source>
</evidence>
<feature type="compositionally biased region" description="Low complexity" evidence="13">
    <location>
        <begin position="2353"/>
        <end position="2383"/>
    </location>
</feature>
<dbReference type="InterPro" id="IPR019787">
    <property type="entry name" value="Znf_PHD-finger"/>
</dbReference>
<gene>
    <name evidence="17" type="ORF">EG68_01728</name>
</gene>
<dbReference type="InterPro" id="IPR034732">
    <property type="entry name" value="EPHD"/>
</dbReference>
<feature type="compositionally biased region" description="Polar residues" evidence="13">
    <location>
        <begin position="2295"/>
        <end position="2314"/>
    </location>
</feature>
<organism evidence="17 18">
    <name type="scientific">Paragonimus skrjabini miyazakii</name>
    <dbReference type="NCBI Taxonomy" id="59628"/>
    <lineage>
        <taxon>Eukaryota</taxon>
        <taxon>Metazoa</taxon>
        <taxon>Spiralia</taxon>
        <taxon>Lophotrochozoa</taxon>
        <taxon>Platyhelminthes</taxon>
        <taxon>Trematoda</taxon>
        <taxon>Digenea</taxon>
        <taxon>Plagiorchiida</taxon>
        <taxon>Troglotremata</taxon>
        <taxon>Troglotrematidae</taxon>
        <taxon>Paragonimus</taxon>
    </lineage>
</organism>
<dbReference type="InterPro" id="IPR001214">
    <property type="entry name" value="SET_dom"/>
</dbReference>
<feature type="region of interest" description="Disordered" evidence="13">
    <location>
        <begin position="1779"/>
        <end position="1821"/>
    </location>
</feature>
<dbReference type="GO" id="GO:0006325">
    <property type="term" value="P:chromatin organization"/>
    <property type="evidence" value="ECO:0007669"/>
    <property type="project" value="UniProtKB-KW"/>
</dbReference>
<dbReference type="SUPFAM" id="SSF57903">
    <property type="entry name" value="FYVE/PHD zinc finger"/>
    <property type="match status" value="2"/>
</dbReference>
<accession>A0A8S9Z204</accession>
<dbReference type="CDD" id="cd15506">
    <property type="entry name" value="PHD1_KMT2A_like"/>
    <property type="match status" value="1"/>
</dbReference>
<dbReference type="GO" id="GO:0008270">
    <property type="term" value="F:zinc ion binding"/>
    <property type="evidence" value="ECO:0007669"/>
    <property type="project" value="UniProtKB-KW"/>
</dbReference>
<feature type="compositionally biased region" description="Basic and acidic residues" evidence="13">
    <location>
        <begin position="2389"/>
        <end position="2398"/>
    </location>
</feature>
<feature type="region of interest" description="Disordered" evidence="13">
    <location>
        <begin position="939"/>
        <end position="972"/>
    </location>
</feature>
<dbReference type="SMART" id="SM00317">
    <property type="entry name" value="SET"/>
    <property type="match status" value="1"/>
</dbReference>
<sequence>MGFPRRGGPAGRCHQWLYLSKQHKELRKLIPLYFPLNTFNCPANMETSSVESHKSATTDNLSHKDSPRALKEDSGSSCSMQPNSESGSNSSKRHSTVWNIDESATTRLHGLIDPALIYKSLNASPIHWKCVPQLRGLEKKHCASLCGVIIRKRRKKKVKRISASPAKSDKNKECISELPSLPEAQEPTSESSVLREYNTAQVQPVDKQSLKPSEERTGKRITRSHEPQLNEAENVQLASDITKELVHTPSKDMPTSHESVPVPEDISSPVVSEKENVCDALPTVNFPQPESSEHDPESTTVPSQTQVLSSIPRIPVCRYCERTQDSKMIRKVCTSCNALILAFIRKLTRLDDCACLRDLPCPSRWTLEWVPSADLISRSKEKVLFQKYGPILEDWCDPCKFTHYIRLGCRLSEYLWKTIPNYQILKSLNIDRLDDPVFQHRCRERRVEQYLRLLVEDFNSSRLSVRSAVENDESSNLLVHPFGSLFARFLDALWVRPLHLPSLAQLVICESCPHEDSIAGMHCPPKCPNEHGRLAVNVVVEQSERSTLNNECPESAPPESSIVISSSQEVDPELKPNSTSFIPTLAELCYQSGAPRPENLMDISSCVPDGTSYGSQDDVPSTLRSRTPSSLAVGAPDTSHLTGLQPTSSSQASYRSENNYAAPNFAEPLAMLRYSPFTDIQSRSPDSSPPCPVKDRDAHVCKVEENLSNQTTPQPATEMTESFRPPVSPAASTDREPESASEWQENVPLDVGCQNTSNSSTLSKTYGTTIEPVEPCSLCVFRSATFQRHATQTIRNELARKLLCYSQYAITLGPVKVNSRSRFDSRHIPSALPDELSNEELSITVACKQVSTVDKPTVVDHANSESCTVHETVNPEQVLTTAFQAELPSSGTHEPNLPGPQDDVVMEGVAADRDLPSLCHVDSTVASPSEPIAVDANAQTPPETNNHTASSAVGSNDLPEIVRPPLSGNKRTEDAEVEALVCQNSADNKTEPDTSIVLPSILTSPDVKHKSKIESQTQSLSICGPCLLQLRSAAGNFITVVSPQFTDCLAELMRQPNRFCSYPRTVEQIQQSCLESLDGKLCERCFLYKSLLHVFQTLRLESELTDTGVPMKGAPSSRQGEFVLPVGGPLLLPPIAIEQTKPNSFYDCRIAPKWPTPDPDGSDYHSASVCLCCCTRCDLLNHYIVGSPSQQICSGCLWTYKAAMLSASVDPRVRRIANRLASAAAATDHALPLLSLASRRTLVDTARLACMLSIPCAAGCVTSAKPSEPAWLTCPACTIRRCHRLLQSTLPYHAPRWYRRRVKLLTKSKLLEDLDPRLMWLLLERTNTLNSPDSSKNVHHRLSLVHVEYTTSVIERWLLPPELPASSTQEHENCDYSASSSEDESQLAEDVLSNDSSGFSTDSKPFTVSEQESEYGGEAWWDGQEFVDEPTRTATVIEPEQDSSATEPETDPVRAEELTISFTTNKRNRKPSLKATEAVADSVMRKSARSVPKSSLLKEEIQVDVACKPVEVISEMPDHPSDCTTTEVVQDIHNEVPANEEDSVQPQAESSVVTIKTPEKPDSSTVTVQNEVDTVTSTPRLAPRNQTSKRKSDQTEELIIRGKRRLKMNHRFLDDYDGNLPSLTGRDRRFRDDSGTSRDSNTSSVSSRASGTSVLSRKTSSFSRASLLAQKRAHARLNQRDHSALMSVSSKLGRLSSKHIRGSTSGEPKNHEVGKATDVTSRSSGLGPRVKQISRPGLKPDETRFASTLSAMVQAARLAAVGAKIPGGTSPNHAALAATARATATDGDDDEDDDLESNASDVEPSSLHSRPDQSRPSVTAAGSVRSLLDRCGQCPACCGVIQPCGRCTNCRLLRKFGKQYPDGNARPCRELICFRRRPTRTSSNSGPRVKLPSNFPSPGTTGLNTPSYTQKNHSGHNDLTVTQTTISSSRRDAFSPNCRMGITSMESGSEGRDKRQSTDSNSVSLFHTIPGLAPQLEIDTWLGQSANNNHDPNVACIHPRDYFRSTKPMDNLNVRSDITVTPIPGGDLGMRFCSSKQPDVLDTDQDRIRPIEGEVVTSELAHHGGYAVVTTMAAAPPKEICYACGSGGGQLLFCVSCAEPFHFYCVERQFRPRRKDHFICRNCTECRHCRQPAADLRCTRCSGGYHPACLSDYAPAQSGHRGNWVCPHCTSCVHCGAKPLTRLPDLSGSEVAQSADVSSSSPHLLVSWSTESSKCAACNQAEARGDICPECERAYLPSTKQMIQCDTCHLWMHRTCTKLTADEYEWIARLPAGQLNKFVVNCTVCQSEQKQQALSATSNGTVGQDPINPSSDQLASDVVTNGAGRLRTLARDTLMERMAGLVASCRRPVDPLEPTASSASPSEASSPNGLLSSSKTPHTYSSSVFPTRKLPDKVDSSRNRRIPQVDGTFDDELKEDNMDRRRHRISVGSPLYKPASDALFYEHADLHSPPSSSPSSSSLASGYPLAHLESNMKQASGWSSSYTCRPTGFKRLDLVDAERSIFVRSHEESHENRSRYHSGSSTSQSSRIPQPLIAPPTTAAWVTENESEHIWTSPRSLIYRLLTRILHRLSAHPINSSYANALRRLLRWLMIATESYFPWLNISEMANDVRDVLRQANGEFGAVWRHFEKCSLIEIHELICPVVARLSDLHWRHTRPNSSSCSAMWSWNSICLANRCLNAILQHMRAHHPSAITTSSRLPPRLAEAKYIVAAQTALAGSQPSQCHRPHELEVMEKMRNEAREERWVEHWSSVEEEMVLHNFQRHLLREHRRCLASTNSKLAIEQPPADAPSNVSLTSTAGPMILDEAFKDVYAVIADDQQNDTHASEPEASFSLALTGDELNMVFDPNDSSSKQAASVEDRSDRFYFALDEFWTAAMGKKSNSKLLPPVDLDGEKQLGAPGDCTTRTAEVKVAGNEEEEEVGEEDSAEEDVRCCLLCAYHGDNNIEGRLLFTGADTWVHVNCALWSNEVYEEETGQLIGLSDALRRSRVTACADCGRFGATMVCANAHEPICTLYTPPWSPSSEMDDRDYSLNTDAFLQKAVHFACALRRRPPAPRSVFTADRSWFCSPECHQAATRQRLADAIRSLRTRKLYSRGKRVPKFINQDAVSALPEIPLSKDEYSMLENSVADDLEPISLGELLVCRRVFVPSDCFTASLYPLAFDYSLRKLRASPEDVPGVLEAARQAIKNLAVSPNSFAFVRCSGLIAANLVVTVGSLRVDRLGEVREASDALATSRTSSTTDFGSQSRRCNYLCPINYRARRIYWSCYKLDDRVSYTLHVKQTHAVASPIAAISNDSVALHKLNVSRPTTTLPPSSCNMCVAVADTNPVTWQSSSMSATSVSVSVESTVPPSPLTTSTNTVPVVAPVQQNNQPDSHINSGLSDTLKPSQQKSPLMSSSPPQNSVIKPSDAVAASGIPVVIHKIVSSGSETSITGTKNMVVNSAIHNPSPRILNTISLSNPGDCRSGGTTTCRLQTLPRQPSFSSSPQTSVRCTSLVPAVSCPTEVRRINPVFFHTRPSDTPKSAVYAVVTVAKEVTQPPRTCYPISLGSMRHFTVSTTNSTAIPIVSRPGGTYRIPLQVTPLPVHNPTTPTKDVQLANQLTGLFKNLPAVRSQPVQPNLASRATQLIREASMPAASRITVPQPWLPQLDGTFDPDEDEDEDWRPEPKRSRSLARDIHTGQRQRSGSLTSNDSSASATSVVSRSKVKRREVGLQQKRLCKQPSLLVSPRRPLSAKRRWIEERNKQQELAHLVSKAKLANHARLYQHEVEKHARSFRLRFAIDGVVRTAPNPLCAWRTITARVAALREKKGLPRLINESTDGWTQFGLNHRHVIFLVEQMRGAFQCYRYRFRYHWRKVDDLRRKFTPPVPVAEGCARAIICTKPRLPASHARDPLSFLSCKANPPPRALLKPGQGVPLRRQNNNPTNVVSPPEPASLLSPNEQKACAEAARQAASLVAVQLKLPVRVRETYIAQAVAQVTGLPIKSPEMNTQSRPGKTRSRPQDHLATDDAKGEDGEEGVDEDASTGNDSSSDERDDEQEADLGTVTTQFKHMVSGPMARFLRVSVHPSRIHGRGLFALRGFREDEMVIEYMGELIRNLICEIREVRYRAAGVDCYMFRIDQDLVIDATYAGNAARFINHSCDVSNLLYFLLVCSWLSLVIGE</sequence>
<feature type="compositionally biased region" description="Basic and acidic residues" evidence="13">
    <location>
        <begin position="2505"/>
        <end position="2514"/>
    </location>
</feature>
<feature type="region of interest" description="Disordered" evidence="13">
    <location>
        <begin position="3367"/>
        <end position="3405"/>
    </location>
</feature>
<dbReference type="SMART" id="SM00249">
    <property type="entry name" value="PHD"/>
    <property type="match status" value="3"/>
</dbReference>
<feature type="region of interest" description="Disordered" evidence="13">
    <location>
        <begin position="157"/>
        <end position="226"/>
    </location>
</feature>
<feature type="region of interest" description="Disordered" evidence="13">
    <location>
        <begin position="1365"/>
        <end position="1421"/>
    </location>
</feature>
<feature type="region of interest" description="Disordered" evidence="13">
    <location>
        <begin position="249"/>
        <end position="268"/>
    </location>
</feature>
<feature type="region of interest" description="Disordered" evidence="13">
    <location>
        <begin position="2295"/>
        <end position="2318"/>
    </location>
</feature>
<keyword evidence="2" id="KW-0597">Phosphoprotein</keyword>
<name>A0A8S9Z204_9TREM</name>
<dbReference type="PANTHER" id="PTHR45888:SF5">
    <property type="entry name" value="D4, ISOFORM A"/>
    <property type="match status" value="1"/>
</dbReference>
<feature type="region of interest" description="Disordered" evidence="13">
    <location>
        <begin position="2505"/>
        <end position="2532"/>
    </location>
</feature>
<dbReference type="Gene3D" id="3.30.160.360">
    <property type="match status" value="1"/>
</dbReference>
<keyword evidence="9" id="KW-0805">Transcription regulation</keyword>
<dbReference type="InterPro" id="IPR003888">
    <property type="entry name" value="FYrich_N"/>
</dbReference>
<dbReference type="GO" id="GO:0016740">
    <property type="term" value="F:transferase activity"/>
    <property type="evidence" value="ECO:0007669"/>
    <property type="project" value="UniProtKB-KW"/>
</dbReference>
<feature type="compositionally biased region" description="Basic and acidic residues" evidence="13">
    <location>
        <begin position="208"/>
        <end position="226"/>
    </location>
</feature>
<dbReference type="Gene3D" id="3.30.40.10">
    <property type="entry name" value="Zinc/RING finger domain, C3HC4 (zinc finger)"/>
    <property type="match status" value="4"/>
</dbReference>
<dbReference type="PROSITE" id="PS51542">
    <property type="entry name" value="FYRN"/>
    <property type="match status" value="1"/>
</dbReference>
<feature type="region of interest" description="Disordered" evidence="13">
    <location>
        <begin position="1613"/>
        <end position="1662"/>
    </location>
</feature>
<comment type="caution">
    <text evidence="17">The sequence shown here is derived from an EMBL/GenBank/DDBJ whole genome shotgun (WGS) entry which is preliminary data.</text>
</comment>
<feature type="region of interest" description="Disordered" evidence="13">
    <location>
        <begin position="3633"/>
        <end position="3711"/>
    </location>
</feature>
<feature type="domain" description="SET" evidence="15">
    <location>
        <begin position="4059"/>
        <end position="4160"/>
    </location>
</feature>
<dbReference type="Gene3D" id="2.170.270.10">
    <property type="entry name" value="SET domain"/>
    <property type="match status" value="1"/>
</dbReference>
<evidence type="ECO:0000256" key="8">
    <source>
        <dbReference type="ARBA" id="ARBA00022853"/>
    </source>
</evidence>
<keyword evidence="4" id="KW-0479">Metal-binding</keyword>
<feature type="compositionally biased region" description="Basic and acidic residues" evidence="13">
    <location>
        <begin position="3662"/>
        <end position="3677"/>
    </location>
</feature>
<feature type="region of interest" description="Disordered" evidence="13">
    <location>
        <begin position="50"/>
        <end position="95"/>
    </location>
</feature>
<dbReference type="InterPro" id="IPR001965">
    <property type="entry name" value="Znf_PHD"/>
</dbReference>
<dbReference type="InterPro" id="IPR003889">
    <property type="entry name" value="FYrich_C"/>
</dbReference>
<comment type="subcellular location">
    <subcellularLocation>
        <location evidence="1">Nucleus</location>
    </subcellularLocation>
</comment>
<evidence type="ECO:0000259" key="16">
    <source>
        <dbReference type="PROSITE" id="PS51805"/>
    </source>
</evidence>
<feature type="compositionally biased region" description="Polar residues" evidence="13">
    <location>
        <begin position="186"/>
        <end position="202"/>
    </location>
</feature>
<evidence type="ECO:0000313" key="17">
    <source>
        <dbReference type="EMBL" id="KAF7261455.1"/>
    </source>
</evidence>
<dbReference type="InterPro" id="IPR046341">
    <property type="entry name" value="SET_dom_sf"/>
</dbReference>
<feature type="region of interest" description="Disordered" evidence="13">
    <location>
        <begin position="1879"/>
        <end position="1900"/>
    </location>
</feature>
<evidence type="ECO:0000256" key="3">
    <source>
        <dbReference type="ARBA" id="ARBA00022679"/>
    </source>
</evidence>
<dbReference type="PROSITE" id="PS50016">
    <property type="entry name" value="ZF_PHD_2"/>
    <property type="match status" value="1"/>
</dbReference>
<feature type="region of interest" description="Disordered" evidence="13">
    <location>
        <begin position="600"/>
        <end position="654"/>
    </location>
</feature>
<evidence type="ECO:0000256" key="5">
    <source>
        <dbReference type="ARBA" id="ARBA00022737"/>
    </source>
</evidence>
<dbReference type="PROSITE" id="PS51805">
    <property type="entry name" value="EPHD"/>
    <property type="match status" value="1"/>
</dbReference>
<dbReference type="Proteomes" id="UP000822476">
    <property type="component" value="Unassembled WGS sequence"/>
</dbReference>
<dbReference type="Pfam" id="PF05965">
    <property type="entry name" value="FYRC"/>
    <property type="match status" value="1"/>
</dbReference>
<feature type="region of interest" description="Disordered" evidence="13">
    <location>
        <begin position="546"/>
        <end position="575"/>
    </location>
</feature>
<feature type="domain" description="PHD-type" evidence="16">
    <location>
        <begin position="2930"/>
        <end position="3003"/>
    </location>
</feature>
<evidence type="ECO:0000259" key="15">
    <source>
        <dbReference type="PROSITE" id="PS50280"/>
    </source>
</evidence>
<keyword evidence="18" id="KW-1185">Reference proteome</keyword>
<keyword evidence="8" id="KW-0156">Chromatin regulator</keyword>
<feature type="region of interest" description="Disordered" evidence="13">
    <location>
        <begin position="2346"/>
        <end position="2415"/>
    </location>
</feature>
<evidence type="ECO:0000256" key="7">
    <source>
        <dbReference type="ARBA" id="ARBA00022833"/>
    </source>
</evidence>
<evidence type="ECO:0000256" key="13">
    <source>
        <dbReference type="SAM" id="MobiDB-lite"/>
    </source>
</evidence>
<evidence type="ECO:0000256" key="1">
    <source>
        <dbReference type="ARBA" id="ARBA00004123"/>
    </source>
</evidence>
<reference evidence="17" key="1">
    <citation type="submission" date="2019-07" db="EMBL/GenBank/DDBJ databases">
        <title>Annotation for the trematode Paragonimus miyazaki's.</title>
        <authorList>
            <person name="Choi Y.-J."/>
        </authorList>
    </citation>
    <scope>NUCLEOTIDE SEQUENCE</scope>
    <source>
        <strain evidence="17">Japan</strain>
    </source>
</reference>
<feature type="compositionally biased region" description="Acidic residues" evidence="13">
    <location>
        <begin position="4012"/>
        <end position="4021"/>
    </location>
</feature>
<feature type="compositionally biased region" description="Polar residues" evidence="13">
    <location>
        <begin position="3917"/>
        <end position="3926"/>
    </location>
</feature>
<feature type="compositionally biased region" description="Basic and acidic residues" evidence="13">
    <location>
        <begin position="1625"/>
        <end position="1636"/>
    </location>
</feature>
<feature type="compositionally biased region" description="Basic and acidic residues" evidence="13">
    <location>
        <begin position="3998"/>
        <end position="4011"/>
    </location>
</feature>
<dbReference type="Pfam" id="PF00856">
    <property type="entry name" value="SET"/>
    <property type="match status" value="1"/>
</dbReference>
<protein>
    <recommendedName>
        <fullName evidence="19">CXXC-type domain-containing protein</fullName>
    </recommendedName>
</protein>
<keyword evidence="5" id="KW-0677">Repeat</keyword>
<feature type="compositionally biased region" description="Polar residues" evidence="13">
    <location>
        <begin position="1393"/>
        <end position="1410"/>
    </location>
</feature>
<keyword evidence="3" id="KW-0808">Transferase</keyword>
<feature type="region of interest" description="Disordered" evidence="13">
    <location>
        <begin position="705"/>
        <end position="754"/>
    </location>
</feature>
<feature type="region of interest" description="Disordered" evidence="13">
    <location>
        <begin position="1675"/>
        <end position="1741"/>
    </location>
</feature>
<evidence type="ECO:0000256" key="11">
    <source>
        <dbReference type="ARBA" id="ARBA00023242"/>
    </source>
</evidence>
<feature type="compositionally biased region" description="Acidic residues" evidence="13">
    <location>
        <begin position="1786"/>
        <end position="1796"/>
    </location>
</feature>
<feature type="compositionally biased region" description="Polar residues" evidence="13">
    <location>
        <begin position="75"/>
        <end position="95"/>
    </location>
</feature>
<feature type="compositionally biased region" description="Low complexity" evidence="13">
    <location>
        <begin position="3683"/>
        <end position="3701"/>
    </location>
</feature>
<feature type="domain" description="PHD-type" evidence="14">
    <location>
        <begin position="2117"/>
        <end position="2172"/>
    </location>
</feature>
<feature type="compositionally biased region" description="Polar residues" evidence="13">
    <location>
        <begin position="639"/>
        <end position="654"/>
    </location>
</feature>